<dbReference type="InterPro" id="IPR027417">
    <property type="entry name" value="P-loop_NTPase"/>
</dbReference>
<reference evidence="2" key="2">
    <citation type="journal article" date="2023" name="Int. J. Mol. Sci.">
        <title>De Novo Assembly and Annotation of 11 Diverse Shrub Willow (Salix) Genomes Reveals Novel Gene Organization in Sex-Linked Regions.</title>
        <authorList>
            <person name="Hyden B."/>
            <person name="Feng K."/>
            <person name="Yates T.B."/>
            <person name="Jawdy S."/>
            <person name="Cereghino C."/>
            <person name="Smart L.B."/>
            <person name="Muchero W."/>
        </authorList>
    </citation>
    <scope>NUCLEOTIDE SEQUENCE [LARGE SCALE GENOMIC DNA]</scope>
    <source>
        <tissue evidence="2">Shoot tip</tissue>
    </source>
</reference>
<gene>
    <name evidence="2" type="ORF">OIU85_025606</name>
</gene>
<evidence type="ECO:0000313" key="2">
    <source>
        <dbReference type="EMBL" id="KAJ6713999.1"/>
    </source>
</evidence>
<dbReference type="OrthoDB" id="37484at2759"/>
<name>A0A9Q0YXT3_SALVM</name>
<dbReference type="Gene3D" id="3.40.50.300">
    <property type="entry name" value="P-loop containing nucleotide triphosphate hydrolases"/>
    <property type="match status" value="1"/>
</dbReference>
<accession>A0A9Q0YXT3</accession>
<proteinExistence type="predicted"/>
<dbReference type="InterPro" id="IPR002182">
    <property type="entry name" value="NB-ARC"/>
</dbReference>
<dbReference type="Pfam" id="PF00931">
    <property type="entry name" value="NB-ARC"/>
    <property type="match status" value="1"/>
</dbReference>
<dbReference type="GO" id="GO:0043531">
    <property type="term" value="F:ADP binding"/>
    <property type="evidence" value="ECO:0007669"/>
    <property type="project" value="InterPro"/>
</dbReference>
<dbReference type="AlphaFoldDB" id="A0A9Q0YXT3"/>
<dbReference type="SUPFAM" id="SSF52540">
    <property type="entry name" value="P-loop containing nucleoside triphosphate hydrolases"/>
    <property type="match status" value="1"/>
</dbReference>
<dbReference type="EMBL" id="JAPFFL010000007">
    <property type="protein sequence ID" value="KAJ6713999.1"/>
    <property type="molecule type" value="Genomic_DNA"/>
</dbReference>
<organism evidence="2 3">
    <name type="scientific">Salix viminalis</name>
    <name type="common">Common osier</name>
    <name type="synonym">Basket willow</name>
    <dbReference type="NCBI Taxonomy" id="40686"/>
    <lineage>
        <taxon>Eukaryota</taxon>
        <taxon>Viridiplantae</taxon>
        <taxon>Streptophyta</taxon>
        <taxon>Embryophyta</taxon>
        <taxon>Tracheophyta</taxon>
        <taxon>Spermatophyta</taxon>
        <taxon>Magnoliopsida</taxon>
        <taxon>eudicotyledons</taxon>
        <taxon>Gunneridae</taxon>
        <taxon>Pentapetalae</taxon>
        <taxon>rosids</taxon>
        <taxon>fabids</taxon>
        <taxon>Malpighiales</taxon>
        <taxon>Salicaceae</taxon>
        <taxon>Saliceae</taxon>
        <taxon>Salix</taxon>
    </lineage>
</organism>
<feature type="domain" description="NB-ARC" evidence="1">
    <location>
        <begin position="52"/>
        <end position="105"/>
    </location>
</feature>
<reference evidence="2" key="1">
    <citation type="submission" date="2022-11" db="EMBL/GenBank/DDBJ databases">
        <authorList>
            <person name="Hyden B.L."/>
            <person name="Feng K."/>
            <person name="Yates T."/>
            <person name="Jawdy S."/>
            <person name="Smart L.B."/>
            <person name="Muchero W."/>
        </authorList>
    </citation>
    <scope>NUCLEOTIDE SEQUENCE</scope>
    <source>
        <tissue evidence="2">Shoot tip</tissue>
    </source>
</reference>
<evidence type="ECO:0000259" key="1">
    <source>
        <dbReference type="Pfam" id="PF00931"/>
    </source>
</evidence>
<protein>
    <recommendedName>
        <fullName evidence="1">NB-ARC domain-containing protein</fullName>
    </recommendedName>
</protein>
<dbReference type="Proteomes" id="UP001151529">
    <property type="component" value="Chromosome 1"/>
</dbReference>
<evidence type="ECO:0000313" key="3">
    <source>
        <dbReference type="Proteomes" id="UP001151529"/>
    </source>
</evidence>
<comment type="caution">
    <text evidence="2">The sequence shown here is derived from an EMBL/GenBank/DDBJ whole genome shotgun (WGS) entry which is preliminary data.</text>
</comment>
<keyword evidence="3" id="KW-1185">Reference proteome</keyword>
<sequence>MAGDQASTSKVQKLVTANFTRLNPSSVKFHGRMRCKIKGITFRLNETCEQAAKLDDVWNKNYGLWEALKSPFAAGAPGSKIIVTTRCIDVALTIGTVAYHKLELLSGG</sequence>